<evidence type="ECO:0000256" key="5">
    <source>
        <dbReference type="ARBA" id="ARBA00022737"/>
    </source>
</evidence>
<dbReference type="Pfam" id="PF23233">
    <property type="entry name" value="HAT_Syf1_CNRKL1_N"/>
    <property type="match status" value="2"/>
</dbReference>
<evidence type="ECO:0000256" key="7">
    <source>
        <dbReference type="ARBA" id="ARBA00023242"/>
    </source>
</evidence>
<dbReference type="PANTHER" id="PTHR11246:SF3">
    <property type="entry name" value="CROOKED NECK-LIKE PROTEIN 1"/>
    <property type="match status" value="1"/>
</dbReference>
<evidence type="ECO:0000313" key="13">
    <source>
        <dbReference type="Proteomes" id="UP000006727"/>
    </source>
</evidence>
<dbReference type="GO" id="GO:0005681">
    <property type="term" value="C:spliceosomal complex"/>
    <property type="evidence" value="ECO:0007669"/>
    <property type="project" value="UniProtKB-KW"/>
</dbReference>
<dbReference type="InterPro" id="IPR045075">
    <property type="entry name" value="Syf1-like"/>
</dbReference>
<dbReference type="SMART" id="SM00386">
    <property type="entry name" value="HAT"/>
    <property type="match status" value="11"/>
</dbReference>
<dbReference type="EMBL" id="ABEU02000013">
    <property type="status" value="NOT_ANNOTATED_CDS"/>
    <property type="molecule type" value="Genomic_DNA"/>
</dbReference>
<protein>
    <submittedName>
        <fullName evidence="12">Uncharacterized protein</fullName>
    </submittedName>
</protein>
<dbReference type="FunFam" id="1.25.40.10:FF:000048">
    <property type="entry name" value="Cell cycle control protein"/>
    <property type="match status" value="1"/>
</dbReference>
<organism evidence="12 13">
    <name type="scientific">Physcomitrium patens</name>
    <name type="common">Spreading-leaved earth moss</name>
    <name type="synonym">Physcomitrella patens</name>
    <dbReference type="NCBI Taxonomy" id="3218"/>
    <lineage>
        <taxon>Eukaryota</taxon>
        <taxon>Viridiplantae</taxon>
        <taxon>Streptophyta</taxon>
        <taxon>Embryophyta</taxon>
        <taxon>Bryophyta</taxon>
        <taxon>Bryophytina</taxon>
        <taxon>Bryopsida</taxon>
        <taxon>Funariidae</taxon>
        <taxon>Funariales</taxon>
        <taxon>Funariaceae</taxon>
        <taxon>Physcomitrium</taxon>
    </lineage>
</organism>
<comment type="similarity">
    <text evidence="2">Belongs to the crooked-neck family.</text>
</comment>
<dbReference type="InterPro" id="IPR055430">
    <property type="entry name" value="HAT_Syf1_CNRKL1_C"/>
</dbReference>
<comment type="subcellular location">
    <subcellularLocation>
        <location evidence="1">Nucleus</location>
    </subcellularLocation>
</comment>
<dbReference type="Pfam" id="PF23231">
    <property type="entry name" value="HAT_Syf1_CNRKL1_C"/>
    <property type="match status" value="1"/>
</dbReference>
<keyword evidence="5" id="KW-0677">Repeat</keyword>
<feature type="region of interest" description="Disordered" evidence="9">
    <location>
        <begin position="512"/>
        <end position="533"/>
    </location>
</feature>
<feature type="compositionally biased region" description="Basic and acidic residues" evidence="9">
    <location>
        <begin position="520"/>
        <end position="533"/>
    </location>
</feature>
<dbReference type="SUPFAM" id="SSF48452">
    <property type="entry name" value="TPR-like"/>
    <property type="match status" value="4"/>
</dbReference>
<keyword evidence="7" id="KW-0539">Nucleus</keyword>
<sequence>MELTQYNEPPSNKDADPALGFLTRKETEVKLPRPTRVKNKTPAPLQITAEQILREARERQEAEIRPPKQKITDAEELAEYRLRKRKEYEDLIRRVRWNTSVWVKYAQWEESQKDFPRARSIWERALEVDYTNATLWLKYTEMEMKNKFVNHARNVWDRAVSLLPRIDQLWYKYIHMEEMLGNIAGARQVFERWMTWEPDHHGWAAYIKFELRYGEIERARSIYDRYVECHPGDKAWIRYAKFEVKNGDISRARQCYERAMEQLGEDGQTEELFVAFAQFEERCKEPERARVIYKYALDHIPKGKAETLYQKFVQFEKQYGDREGIENVVVGKKRFQYEEEVKKNPLNYDSWFDYARLEESVGDKEKVREVYERAIANIPPAEQKRYWQRYIYLWINYALYEELEAEDYDRTRDVFKACLSIIPHSKFTFSKIWIMAAQFEIRQKDLKAARTILGNAIGRAPKDKGYIEFEISEGEHDRTRQLYERLLDRTKHLKVWVSYAKFEAAVQLEEEARADEEGREPDMAKAAEQAEERARRTRSVFERAYDSLRTIAPEQKEERAMLLEEWKETERNFGEFGDVAAVQKKLPRKVKRKRPVTSEDGTAAGFEEYTDFIFPEETGMAPNLKILDAAYKWKRQKVDSDDEA</sequence>
<keyword evidence="4" id="KW-0747">Spliceosome</keyword>
<feature type="region of interest" description="Disordered" evidence="9">
    <location>
        <begin position="1"/>
        <end position="20"/>
    </location>
</feature>
<gene>
    <name evidence="12" type="primary">LOC112290657</name>
</gene>
<dbReference type="EnsemblPlants" id="Pp3c13_10420V3.3">
    <property type="protein sequence ID" value="Pp3c13_10420V3.3"/>
    <property type="gene ID" value="Pp3c13_10420"/>
</dbReference>
<comment type="function">
    <text evidence="8">Involved in pre-mRNA splicing and cell cycle progression. Required for the spliceosome assembly and initiation of the DNA replication.</text>
</comment>
<evidence type="ECO:0000256" key="6">
    <source>
        <dbReference type="ARBA" id="ARBA00023187"/>
    </source>
</evidence>
<dbReference type="InterPro" id="IPR003107">
    <property type="entry name" value="HAT"/>
</dbReference>
<dbReference type="AlphaFoldDB" id="A0A7I4AFQ1"/>
<dbReference type="PANTHER" id="PTHR11246">
    <property type="entry name" value="PRE-MRNA SPLICING FACTOR"/>
    <property type="match status" value="1"/>
</dbReference>
<evidence type="ECO:0000256" key="9">
    <source>
        <dbReference type="SAM" id="MobiDB-lite"/>
    </source>
</evidence>
<dbReference type="InterPro" id="IPR011990">
    <property type="entry name" value="TPR-like_helical_dom_sf"/>
</dbReference>
<dbReference type="Proteomes" id="UP000006727">
    <property type="component" value="Chromosome 13"/>
</dbReference>
<evidence type="ECO:0000256" key="8">
    <source>
        <dbReference type="ARBA" id="ARBA00037040"/>
    </source>
</evidence>
<evidence type="ECO:0000259" key="10">
    <source>
        <dbReference type="Pfam" id="PF23231"/>
    </source>
</evidence>
<accession>A0A7I4AFQ1</accession>
<keyword evidence="13" id="KW-1185">Reference proteome</keyword>
<feature type="domain" description="Pre-mRNA-splicing factor Syf1-like N-terminal HAT-repeats" evidence="11">
    <location>
        <begin position="87"/>
        <end position="231"/>
    </location>
</feature>
<evidence type="ECO:0000259" key="11">
    <source>
        <dbReference type="Pfam" id="PF23233"/>
    </source>
</evidence>
<proteinExistence type="inferred from homology"/>
<evidence type="ECO:0000256" key="4">
    <source>
        <dbReference type="ARBA" id="ARBA00022728"/>
    </source>
</evidence>
<evidence type="ECO:0000313" key="12">
    <source>
        <dbReference type="EnsemblPlants" id="Pp3c13_10420V3.3"/>
    </source>
</evidence>
<name>A0A7I4AFQ1_PHYPA</name>
<dbReference type="GO" id="GO:0000398">
    <property type="term" value="P:mRNA splicing, via spliceosome"/>
    <property type="evidence" value="ECO:0007669"/>
    <property type="project" value="InterPro"/>
</dbReference>
<dbReference type="Gramene" id="Pp3c13_10420V3.3">
    <property type="protein sequence ID" value="Pp3c13_10420V3.3"/>
    <property type="gene ID" value="Pp3c13_10420"/>
</dbReference>
<feature type="domain" description="Pre-mRNA-splicing factor Syf1/CRNKL1-like C-terminal HAT-repeats" evidence="10">
    <location>
        <begin position="249"/>
        <end position="329"/>
    </location>
</feature>
<evidence type="ECO:0000256" key="3">
    <source>
        <dbReference type="ARBA" id="ARBA00022664"/>
    </source>
</evidence>
<reference evidence="12 13" key="2">
    <citation type="journal article" date="2018" name="Plant J.">
        <title>The Physcomitrella patens chromosome-scale assembly reveals moss genome structure and evolution.</title>
        <authorList>
            <person name="Lang D."/>
            <person name="Ullrich K.K."/>
            <person name="Murat F."/>
            <person name="Fuchs J."/>
            <person name="Jenkins J."/>
            <person name="Haas F.B."/>
            <person name="Piednoel M."/>
            <person name="Gundlach H."/>
            <person name="Van Bel M."/>
            <person name="Meyberg R."/>
            <person name="Vives C."/>
            <person name="Morata J."/>
            <person name="Symeonidi A."/>
            <person name="Hiss M."/>
            <person name="Muchero W."/>
            <person name="Kamisugi Y."/>
            <person name="Saleh O."/>
            <person name="Blanc G."/>
            <person name="Decker E.L."/>
            <person name="van Gessel N."/>
            <person name="Grimwood J."/>
            <person name="Hayes R.D."/>
            <person name="Graham S.W."/>
            <person name="Gunter L.E."/>
            <person name="McDaniel S.F."/>
            <person name="Hoernstein S.N.W."/>
            <person name="Larsson A."/>
            <person name="Li F.W."/>
            <person name="Perroud P.F."/>
            <person name="Phillips J."/>
            <person name="Ranjan P."/>
            <person name="Rokshar D.S."/>
            <person name="Rothfels C.J."/>
            <person name="Schneider L."/>
            <person name="Shu S."/>
            <person name="Stevenson D.W."/>
            <person name="Thummler F."/>
            <person name="Tillich M."/>
            <person name="Villarreal Aguilar J.C."/>
            <person name="Widiez T."/>
            <person name="Wong G.K."/>
            <person name="Wymore A."/>
            <person name="Zhang Y."/>
            <person name="Zimmer A.D."/>
            <person name="Quatrano R.S."/>
            <person name="Mayer K.F.X."/>
            <person name="Goodstein D."/>
            <person name="Casacuberta J.M."/>
            <person name="Vandepoele K."/>
            <person name="Reski R."/>
            <person name="Cuming A.C."/>
            <person name="Tuskan G.A."/>
            <person name="Maumus F."/>
            <person name="Salse J."/>
            <person name="Schmutz J."/>
            <person name="Rensing S.A."/>
        </authorList>
    </citation>
    <scope>NUCLEOTIDE SEQUENCE [LARGE SCALE GENOMIC DNA]</scope>
    <source>
        <strain evidence="12 13">cv. Gransden 2004</strain>
    </source>
</reference>
<feature type="compositionally biased region" description="Polar residues" evidence="9">
    <location>
        <begin position="1"/>
        <end position="10"/>
    </location>
</feature>
<keyword evidence="3" id="KW-0507">mRNA processing</keyword>
<evidence type="ECO:0000256" key="2">
    <source>
        <dbReference type="ARBA" id="ARBA00008644"/>
    </source>
</evidence>
<reference evidence="12" key="3">
    <citation type="submission" date="2020-12" db="UniProtKB">
        <authorList>
            <consortium name="EnsemblPlants"/>
        </authorList>
    </citation>
    <scope>IDENTIFICATION</scope>
</reference>
<dbReference type="InterPro" id="IPR055433">
    <property type="entry name" value="HAT_Syf1-like_N"/>
</dbReference>
<dbReference type="FunFam" id="1.25.40.10:FF:000072">
    <property type="entry name" value="Crooked neck-like protein 1"/>
    <property type="match status" value="1"/>
</dbReference>
<keyword evidence="6" id="KW-0508">mRNA splicing</keyword>
<evidence type="ECO:0000256" key="1">
    <source>
        <dbReference type="ARBA" id="ARBA00004123"/>
    </source>
</evidence>
<reference evidence="12 13" key="1">
    <citation type="journal article" date="2008" name="Science">
        <title>The Physcomitrella genome reveals evolutionary insights into the conquest of land by plants.</title>
        <authorList>
            <person name="Rensing S."/>
            <person name="Lang D."/>
            <person name="Zimmer A."/>
            <person name="Terry A."/>
            <person name="Salamov A."/>
            <person name="Shapiro H."/>
            <person name="Nishiyama T."/>
            <person name="Perroud P.-F."/>
            <person name="Lindquist E."/>
            <person name="Kamisugi Y."/>
            <person name="Tanahashi T."/>
            <person name="Sakakibara K."/>
            <person name="Fujita T."/>
            <person name="Oishi K."/>
            <person name="Shin-I T."/>
            <person name="Kuroki Y."/>
            <person name="Toyoda A."/>
            <person name="Suzuki Y."/>
            <person name="Hashimoto A."/>
            <person name="Yamaguchi K."/>
            <person name="Sugano A."/>
            <person name="Kohara Y."/>
            <person name="Fujiyama A."/>
            <person name="Anterola A."/>
            <person name="Aoki S."/>
            <person name="Ashton N."/>
            <person name="Barbazuk W.B."/>
            <person name="Barker E."/>
            <person name="Bennetzen J."/>
            <person name="Bezanilla M."/>
            <person name="Blankenship R."/>
            <person name="Cho S.H."/>
            <person name="Dutcher S."/>
            <person name="Estelle M."/>
            <person name="Fawcett J.A."/>
            <person name="Gundlach H."/>
            <person name="Hanada K."/>
            <person name="Heyl A."/>
            <person name="Hicks K.A."/>
            <person name="Hugh J."/>
            <person name="Lohr M."/>
            <person name="Mayer K."/>
            <person name="Melkozernov A."/>
            <person name="Murata T."/>
            <person name="Nelson D."/>
            <person name="Pils B."/>
            <person name="Prigge M."/>
            <person name="Reiss B."/>
            <person name="Renner T."/>
            <person name="Rombauts S."/>
            <person name="Rushton P."/>
            <person name="Sanderfoot A."/>
            <person name="Schween G."/>
            <person name="Shiu S.-H."/>
            <person name="Stueber K."/>
            <person name="Theodoulou F.L."/>
            <person name="Tu H."/>
            <person name="Van de Peer Y."/>
            <person name="Verrier P.J."/>
            <person name="Waters E."/>
            <person name="Wood A."/>
            <person name="Yang L."/>
            <person name="Cove D."/>
            <person name="Cuming A."/>
            <person name="Hasebe M."/>
            <person name="Lucas S."/>
            <person name="Mishler D.B."/>
            <person name="Reski R."/>
            <person name="Grigoriev I."/>
            <person name="Quatrano R.S."/>
            <person name="Boore J.L."/>
        </authorList>
    </citation>
    <scope>NUCLEOTIDE SEQUENCE [LARGE SCALE GENOMIC DNA]</scope>
    <source>
        <strain evidence="12 13">cv. Gransden 2004</strain>
    </source>
</reference>
<feature type="domain" description="Pre-mRNA-splicing factor Syf1-like N-terminal HAT-repeats" evidence="11">
    <location>
        <begin position="335"/>
        <end position="457"/>
    </location>
</feature>
<dbReference type="Gene3D" id="1.25.40.10">
    <property type="entry name" value="Tetratricopeptide repeat domain"/>
    <property type="match status" value="3"/>
</dbReference>